<dbReference type="Proteomes" id="UP000470446">
    <property type="component" value="Unassembled WGS sequence"/>
</dbReference>
<accession>A0A7K3PM27</accession>
<dbReference type="InterPro" id="IPR029016">
    <property type="entry name" value="GAF-like_dom_sf"/>
</dbReference>
<reference evidence="5 6" key="1">
    <citation type="submission" date="2020-01" db="EMBL/GenBank/DDBJ databases">
        <title>Insect and environment-associated Actinomycetes.</title>
        <authorList>
            <person name="Currrie C."/>
            <person name="Chevrette M."/>
            <person name="Carlson C."/>
            <person name="Stubbendieck R."/>
            <person name="Wendt-Pienkowski E."/>
        </authorList>
    </citation>
    <scope>NUCLEOTIDE SEQUENCE [LARGE SCALE GENOMIC DNA]</scope>
    <source>
        <strain evidence="5 6">SID14163</strain>
    </source>
</reference>
<proteinExistence type="predicted"/>
<dbReference type="InterPro" id="IPR001932">
    <property type="entry name" value="PPM-type_phosphatase-like_dom"/>
</dbReference>
<evidence type="ECO:0000313" key="4">
    <source>
        <dbReference type="EMBL" id="NEB09677.1"/>
    </source>
</evidence>
<comment type="caution">
    <text evidence="5">The sequence shown here is derived from an EMBL/GenBank/DDBJ whole genome shotgun (WGS) entry which is preliminary data.</text>
</comment>
<dbReference type="EMBL" id="JAAGMA010000317">
    <property type="protein sequence ID" value="NEB09677.1"/>
    <property type="molecule type" value="Genomic_DNA"/>
</dbReference>
<evidence type="ECO:0000256" key="1">
    <source>
        <dbReference type="ARBA" id="ARBA00022801"/>
    </source>
</evidence>
<dbReference type="Pfam" id="PF08447">
    <property type="entry name" value="PAS_3"/>
    <property type="match status" value="1"/>
</dbReference>
<evidence type="ECO:0000313" key="6">
    <source>
        <dbReference type="Proteomes" id="UP000470446"/>
    </source>
</evidence>
<dbReference type="Pfam" id="PF07228">
    <property type="entry name" value="SpoIIE"/>
    <property type="match status" value="1"/>
</dbReference>
<dbReference type="Gene3D" id="3.30.450.20">
    <property type="entry name" value="PAS domain"/>
    <property type="match status" value="2"/>
</dbReference>
<sequence length="691" mass="74976">MGLDAFDAALTAVVITHGPEHRIAYTNPSHRNMFGDRPLGTPVREAFPDLARTAYFDILDRVLATGRAEVLTAAPAALTGSGTGKRPSYAGCSVSRLTSADGTPGTLGVWLEMTEQMTEAERIRIVAEERRRALLRYAGLVTAAGSQVIWVMAPRGGVVERSPGWEQMTGQRWEEYRGDGWAEVIHPDDREPVLRDWYRALAEVPPRFTVSYRVRTVDGSFRRVSVEAAPVIDGDEVLEWVGTCRDVEQEWQETRREELLARASAASAGIVRLEEMLLALTRVIVPAVADSCTVYLLPQALPHPGGTRSAERVAATTRPDLPELPPHREEHLSPGSPLARAVEQRAPVHAVFPPGSPPPQLAPSGEEPWLAAGANSVILLPVVVEGTVAALVTASVSGNRPPLGRPESELLRLVLKQAHAPLRSALEYQRTKQVALALQRSLLTDPPDLPDLELAVRYRPSNAAAEVGGDWYDSFSPTDGTLVLTVGDVTGHDLPAAVNMSQLRNMLRGLALDRRESTGDVLRRLDLSVQTLYLECTATCILGRVEREATGLFTFHYSVAGHPPPLLVGADGTARFLTEAQDPLLGLVPDPHYVSAAETLPTGSTLLLYTDGLVERRDEDIDVSLERLRRHAIDAARLPLDDFCDALLATVPAADGDDDVAVVALRTPAPCERPATTERIQPPHGPRARPT</sequence>
<organism evidence="5 6">
    <name type="scientific">Streptomyces coelicoflavus</name>
    <dbReference type="NCBI Taxonomy" id="285562"/>
    <lineage>
        <taxon>Bacteria</taxon>
        <taxon>Bacillati</taxon>
        <taxon>Actinomycetota</taxon>
        <taxon>Actinomycetes</taxon>
        <taxon>Kitasatosporales</taxon>
        <taxon>Streptomycetaceae</taxon>
        <taxon>Streptomyces</taxon>
    </lineage>
</organism>
<dbReference type="SMART" id="SM00091">
    <property type="entry name" value="PAS"/>
    <property type="match status" value="1"/>
</dbReference>
<gene>
    <name evidence="4" type="ORF">G3I32_12520</name>
    <name evidence="5" type="ORF">G3I32_19515</name>
</gene>
<dbReference type="NCBIfam" id="TIGR00229">
    <property type="entry name" value="sensory_box"/>
    <property type="match status" value="1"/>
</dbReference>
<dbReference type="PROSITE" id="PS50112">
    <property type="entry name" value="PAS"/>
    <property type="match status" value="1"/>
</dbReference>
<evidence type="ECO:0000256" key="2">
    <source>
        <dbReference type="SAM" id="MobiDB-lite"/>
    </source>
</evidence>
<evidence type="ECO:0000313" key="5">
    <source>
        <dbReference type="EMBL" id="NEB11003.1"/>
    </source>
</evidence>
<feature type="region of interest" description="Disordered" evidence="2">
    <location>
        <begin position="671"/>
        <end position="691"/>
    </location>
</feature>
<dbReference type="SUPFAM" id="SSF81606">
    <property type="entry name" value="PP2C-like"/>
    <property type="match status" value="1"/>
</dbReference>
<name>A0A7K3PM27_9ACTN</name>
<dbReference type="CDD" id="cd00130">
    <property type="entry name" value="PAS"/>
    <property type="match status" value="1"/>
</dbReference>
<dbReference type="SMART" id="SM00086">
    <property type="entry name" value="PAC"/>
    <property type="match status" value="1"/>
</dbReference>
<dbReference type="PANTHER" id="PTHR43156:SF2">
    <property type="entry name" value="STAGE II SPORULATION PROTEIN E"/>
    <property type="match status" value="1"/>
</dbReference>
<protein>
    <submittedName>
        <fullName evidence="5">SpoIIE family protein phosphatase</fullName>
    </submittedName>
</protein>
<dbReference type="Gene3D" id="3.60.40.10">
    <property type="entry name" value="PPM-type phosphatase domain"/>
    <property type="match status" value="1"/>
</dbReference>
<dbReference type="SUPFAM" id="SSF55785">
    <property type="entry name" value="PYP-like sensor domain (PAS domain)"/>
    <property type="match status" value="2"/>
</dbReference>
<feature type="region of interest" description="Disordered" evidence="2">
    <location>
        <begin position="304"/>
        <end position="334"/>
    </location>
</feature>
<dbReference type="AlphaFoldDB" id="A0A7K3PM27"/>
<dbReference type="InterPro" id="IPR000014">
    <property type="entry name" value="PAS"/>
</dbReference>
<feature type="domain" description="PAS" evidence="3">
    <location>
        <begin position="149"/>
        <end position="204"/>
    </location>
</feature>
<dbReference type="InterPro" id="IPR035965">
    <property type="entry name" value="PAS-like_dom_sf"/>
</dbReference>
<dbReference type="PANTHER" id="PTHR43156">
    <property type="entry name" value="STAGE II SPORULATION PROTEIN E-RELATED"/>
    <property type="match status" value="1"/>
</dbReference>
<dbReference type="InterPro" id="IPR001610">
    <property type="entry name" value="PAC"/>
</dbReference>
<dbReference type="Gene3D" id="3.30.450.40">
    <property type="match status" value="1"/>
</dbReference>
<dbReference type="InterPro" id="IPR013655">
    <property type="entry name" value="PAS_fold_3"/>
</dbReference>
<dbReference type="EMBL" id="JAAGMA010000525">
    <property type="protein sequence ID" value="NEB11003.1"/>
    <property type="molecule type" value="Genomic_DNA"/>
</dbReference>
<dbReference type="GO" id="GO:0016791">
    <property type="term" value="F:phosphatase activity"/>
    <property type="evidence" value="ECO:0007669"/>
    <property type="project" value="TreeGrafter"/>
</dbReference>
<evidence type="ECO:0000259" key="3">
    <source>
        <dbReference type="PROSITE" id="PS50112"/>
    </source>
</evidence>
<dbReference type="SMART" id="SM00331">
    <property type="entry name" value="PP2C_SIG"/>
    <property type="match status" value="1"/>
</dbReference>
<dbReference type="InterPro" id="IPR052016">
    <property type="entry name" value="Bact_Sigma-Reg"/>
</dbReference>
<keyword evidence="1" id="KW-0378">Hydrolase</keyword>
<dbReference type="InterPro" id="IPR036457">
    <property type="entry name" value="PPM-type-like_dom_sf"/>
</dbReference>